<reference evidence="3 4" key="1">
    <citation type="journal article" date="2015" name="Genome Announc.">
        <title>Complete Genome Sequence of Polypropylene Glycol- and Polyethylene Glycol-Degrading Sphingopyxis macrogoltabida Strain EY-1.</title>
        <authorList>
            <person name="Ohtsubo Y."/>
            <person name="Nagata Y."/>
            <person name="Numata M."/>
            <person name="Tsuchikane K."/>
            <person name="Hosoyama A."/>
            <person name="Yamazoe A."/>
            <person name="Tsuda M."/>
            <person name="Fujita N."/>
            <person name="Kawai F."/>
        </authorList>
    </citation>
    <scope>NUCLEOTIDE SEQUENCE [LARGE SCALE GENOMIC DNA]</scope>
    <source>
        <strain evidence="3 4">EY-1</strain>
    </source>
</reference>
<dbReference type="SUPFAM" id="SSF82771">
    <property type="entry name" value="GIY-YIG endonuclease"/>
    <property type="match status" value="1"/>
</dbReference>
<dbReference type="InterPro" id="IPR050190">
    <property type="entry name" value="UPF0213_domain"/>
</dbReference>
<dbReference type="InterPro" id="IPR000305">
    <property type="entry name" value="GIY-YIG_endonuc"/>
</dbReference>
<gene>
    <name evidence="3" type="ORF">AN936_06895</name>
</gene>
<dbReference type="RefSeq" id="WP_054587480.1">
    <property type="nucleotide sequence ID" value="NZ_CP012700.1"/>
</dbReference>
<evidence type="ECO:0000259" key="2">
    <source>
        <dbReference type="PROSITE" id="PS50164"/>
    </source>
</evidence>
<accession>A0A0N9UVM5</accession>
<dbReference type="PANTHER" id="PTHR34477">
    <property type="entry name" value="UPF0213 PROTEIN YHBQ"/>
    <property type="match status" value="1"/>
</dbReference>
<dbReference type="Proteomes" id="UP000058074">
    <property type="component" value="Chromosome"/>
</dbReference>
<dbReference type="Gene3D" id="3.40.1440.10">
    <property type="entry name" value="GIY-YIG endonuclease"/>
    <property type="match status" value="1"/>
</dbReference>
<dbReference type="KEGG" id="smag:AN936_06895"/>
<organism evidence="3 4">
    <name type="scientific">Sphingopyxis macrogoltabida</name>
    <name type="common">Sphingomonas macrogoltabidus</name>
    <dbReference type="NCBI Taxonomy" id="33050"/>
    <lineage>
        <taxon>Bacteria</taxon>
        <taxon>Pseudomonadati</taxon>
        <taxon>Pseudomonadota</taxon>
        <taxon>Alphaproteobacteria</taxon>
        <taxon>Sphingomonadales</taxon>
        <taxon>Sphingomonadaceae</taxon>
        <taxon>Sphingopyxis</taxon>
    </lineage>
</organism>
<dbReference type="InterPro" id="IPR035901">
    <property type="entry name" value="GIY-YIG_endonuc_sf"/>
</dbReference>
<protein>
    <recommendedName>
        <fullName evidence="2">GIY-YIG domain-containing protein</fullName>
    </recommendedName>
</protein>
<dbReference type="EMBL" id="CP012700">
    <property type="protein sequence ID" value="ALH80100.1"/>
    <property type="molecule type" value="Genomic_DNA"/>
</dbReference>
<dbReference type="PROSITE" id="PS50164">
    <property type="entry name" value="GIY_YIG"/>
    <property type="match status" value="1"/>
</dbReference>
<sequence length="100" mass="11477">MRERLPAVYMVANKRNGTIYTGVTSNLVQRVWQHREGLGGFSKRHDCNTLVWFEIHGTMETAIAREKQIKAGSRAKKLALIEAENPLWRDLWPDILNGSE</sequence>
<dbReference type="Pfam" id="PF01541">
    <property type="entry name" value="GIY-YIG"/>
    <property type="match status" value="1"/>
</dbReference>
<dbReference type="AlphaFoldDB" id="A0A0N9UVM5"/>
<evidence type="ECO:0000256" key="1">
    <source>
        <dbReference type="ARBA" id="ARBA00007435"/>
    </source>
</evidence>
<dbReference type="CDD" id="cd10448">
    <property type="entry name" value="GIY-YIG_unchar_3"/>
    <property type="match status" value="1"/>
</dbReference>
<dbReference type="OrthoDB" id="287318at2"/>
<dbReference type="PANTHER" id="PTHR34477:SF5">
    <property type="entry name" value="BSL5627 PROTEIN"/>
    <property type="match status" value="1"/>
</dbReference>
<evidence type="ECO:0000313" key="3">
    <source>
        <dbReference type="EMBL" id="ALH80100.1"/>
    </source>
</evidence>
<comment type="similarity">
    <text evidence="1">Belongs to the UPF0213 family.</text>
</comment>
<dbReference type="PATRIC" id="fig|33050.5.peg.1435"/>
<name>A0A0N9UVM5_SPHMC</name>
<evidence type="ECO:0000313" key="4">
    <source>
        <dbReference type="Proteomes" id="UP000058074"/>
    </source>
</evidence>
<proteinExistence type="inferred from homology"/>
<feature type="domain" description="GIY-YIG" evidence="2">
    <location>
        <begin position="4"/>
        <end position="79"/>
    </location>
</feature>